<comment type="caution">
    <text evidence="1">The sequence shown here is derived from an EMBL/GenBank/DDBJ whole genome shotgun (WGS) entry which is preliminary data.</text>
</comment>
<dbReference type="RefSeq" id="WP_007312352.1">
    <property type="nucleotide sequence ID" value="NZ_AESD01000673.1"/>
</dbReference>
<reference evidence="1 2" key="1">
    <citation type="journal article" date="2011" name="Front. Microbiol.">
        <title>Two Strains of Crocosphaera watsonii with Highly Conserved Genomes are Distinguished by Strain-Specific Features.</title>
        <authorList>
            <person name="Bench S.R."/>
            <person name="Ilikchyan I.N."/>
            <person name="Tripp H.J."/>
            <person name="Zehr J.P."/>
        </authorList>
    </citation>
    <scope>NUCLEOTIDE SEQUENCE [LARGE SCALE GENOMIC DNA]</scope>
    <source>
        <strain evidence="1 2">WH 0003</strain>
    </source>
</reference>
<dbReference type="PATRIC" id="fig|423471.3.peg.4178"/>
<sequence>MSSKFAVITNLHIYGEISNPSTADGSLTYDLTMADLNYLLIPDIKIGTINNFISITYLHRSYRTTSVYFNRINSDVDLYIKRRILIEPLSVVKLPTENILYCSMVLNVVDNLTPIDVGIPSGLNYLEWDYHLNEIKKIIDNNYPKLRQKINQIDVEYQR</sequence>
<gene>
    <name evidence="1" type="ORF">CWATWH0003_4466</name>
</gene>
<dbReference type="Proteomes" id="UP000003477">
    <property type="component" value="Unassembled WGS sequence"/>
</dbReference>
<organism evidence="1 2">
    <name type="scientific">Crocosphaera watsonii WH 0003</name>
    <dbReference type="NCBI Taxonomy" id="423471"/>
    <lineage>
        <taxon>Bacteria</taxon>
        <taxon>Bacillati</taxon>
        <taxon>Cyanobacteriota</taxon>
        <taxon>Cyanophyceae</taxon>
        <taxon>Oscillatoriophycideae</taxon>
        <taxon>Chroococcales</taxon>
        <taxon>Aphanothecaceae</taxon>
        <taxon>Crocosphaera</taxon>
    </lineage>
</organism>
<dbReference type="AlphaFoldDB" id="G5JAK3"/>
<dbReference type="GeneID" id="88767890"/>
<evidence type="ECO:0000313" key="1">
    <source>
        <dbReference type="EMBL" id="EHJ10777.1"/>
    </source>
</evidence>
<accession>G5JAK3</accession>
<name>G5JAK3_CROWT</name>
<proteinExistence type="predicted"/>
<evidence type="ECO:0000313" key="2">
    <source>
        <dbReference type="Proteomes" id="UP000003477"/>
    </source>
</evidence>
<dbReference type="EMBL" id="AESD01000673">
    <property type="protein sequence ID" value="EHJ10777.1"/>
    <property type="molecule type" value="Genomic_DNA"/>
</dbReference>
<protein>
    <submittedName>
        <fullName evidence="1">Uncharacterized protein</fullName>
    </submittedName>
</protein>